<evidence type="ECO:0000313" key="3">
    <source>
        <dbReference type="EMBL" id="QDU32016.1"/>
    </source>
</evidence>
<keyword evidence="2" id="KW-1133">Transmembrane helix</keyword>
<accession>A0A517YP69</accession>
<feature type="transmembrane region" description="Helical" evidence="2">
    <location>
        <begin position="110"/>
        <end position="129"/>
    </location>
</feature>
<feature type="transmembrane region" description="Helical" evidence="2">
    <location>
        <begin position="7"/>
        <end position="40"/>
    </location>
</feature>
<dbReference type="Proteomes" id="UP000317369">
    <property type="component" value="Chromosome"/>
</dbReference>
<dbReference type="EMBL" id="CP036425">
    <property type="protein sequence ID" value="QDU32016.1"/>
    <property type="molecule type" value="Genomic_DNA"/>
</dbReference>
<reference evidence="3 4" key="1">
    <citation type="submission" date="2019-02" db="EMBL/GenBank/DDBJ databases">
        <title>Deep-cultivation of Planctomycetes and their phenomic and genomic characterization uncovers novel biology.</title>
        <authorList>
            <person name="Wiegand S."/>
            <person name="Jogler M."/>
            <person name="Boedeker C."/>
            <person name="Pinto D."/>
            <person name="Vollmers J."/>
            <person name="Rivas-Marin E."/>
            <person name="Kohn T."/>
            <person name="Peeters S.H."/>
            <person name="Heuer A."/>
            <person name="Rast P."/>
            <person name="Oberbeckmann S."/>
            <person name="Bunk B."/>
            <person name="Jeske O."/>
            <person name="Meyerdierks A."/>
            <person name="Storesund J.E."/>
            <person name="Kallscheuer N."/>
            <person name="Luecker S."/>
            <person name="Lage O.M."/>
            <person name="Pohl T."/>
            <person name="Merkel B.J."/>
            <person name="Hornburger P."/>
            <person name="Mueller R.-W."/>
            <person name="Bruemmer F."/>
            <person name="Labrenz M."/>
            <person name="Spormann A.M."/>
            <person name="Op den Camp H."/>
            <person name="Overmann J."/>
            <person name="Amann R."/>
            <person name="Jetten M.S.M."/>
            <person name="Mascher T."/>
            <person name="Medema M.H."/>
            <person name="Devos D.P."/>
            <person name="Kaster A.-K."/>
            <person name="Ovreas L."/>
            <person name="Rohde M."/>
            <person name="Galperin M.Y."/>
            <person name="Jogler C."/>
        </authorList>
    </citation>
    <scope>NUCLEOTIDE SEQUENCE [LARGE SCALE GENOMIC DNA]</scope>
    <source>
        <strain evidence="3 4">KS4</strain>
    </source>
</reference>
<feature type="compositionally biased region" description="Polar residues" evidence="1">
    <location>
        <begin position="265"/>
        <end position="283"/>
    </location>
</feature>
<feature type="transmembrane region" description="Helical" evidence="2">
    <location>
        <begin position="510"/>
        <end position="533"/>
    </location>
</feature>
<feature type="transmembrane region" description="Helical" evidence="2">
    <location>
        <begin position="203"/>
        <end position="222"/>
    </location>
</feature>
<evidence type="ECO:0000256" key="2">
    <source>
        <dbReference type="SAM" id="Phobius"/>
    </source>
</evidence>
<keyword evidence="2" id="KW-0812">Transmembrane</keyword>
<dbReference type="RefSeq" id="WP_145072880.1">
    <property type="nucleotide sequence ID" value="NZ_CP036425.1"/>
</dbReference>
<feature type="transmembrane region" description="Helical" evidence="2">
    <location>
        <begin position="70"/>
        <end position="89"/>
    </location>
</feature>
<feature type="region of interest" description="Disordered" evidence="1">
    <location>
        <begin position="245"/>
        <end position="283"/>
    </location>
</feature>
<feature type="transmembrane region" description="Helical" evidence="2">
    <location>
        <begin position="412"/>
        <end position="434"/>
    </location>
</feature>
<evidence type="ECO:0000313" key="4">
    <source>
        <dbReference type="Proteomes" id="UP000317369"/>
    </source>
</evidence>
<organism evidence="3 4">
    <name type="scientific">Poriferisphaera corsica</name>
    <dbReference type="NCBI Taxonomy" id="2528020"/>
    <lineage>
        <taxon>Bacteria</taxon>
        <taxon>Pseudomonadati</taxon>
        <taxon>Planctomycetota</taxon>
        <taxon>Phycisphaerae</taxon>
        <taxon>Phycisphaerales</taxon>
        <taxon>Phycisphaeraceae</taxon>
        <taxon>Poriferisphaera</taxon>
    </lineage>
</organism>
<proteinExistence type="predicted"/>
<dbReference type="AlphaFoldDB" id="A0A517YP69"/>
<dbReference type="KEGG" id="pcor:KS4_00440"/>
<feature type="transmembrane region" description="Helical" evidence="2">
    <location>
        <begin position="454"/>
        <end position="479"/>
    </location>
</feature>
<feature type="compositionally biased region" description="Pro residues" evidence="1">
    <location>
        <begin position="247"/>
        <end position="256"/>
    </location>
</feature>
<keyword evidence="4" id="KW-1185">Reference proteome</keyword>
<keyword evidence="2" id="KW-0472">Membrane</keyword>
<gene>
    <name evidence="3" type="ORF">KS4_00440</name>
</gene>
<evidence type="ECO:0000256" key="1">
    <source>
        <dbReference type="SAM" id="MobiDB-lite"/>
    </source>
</evidence>
<name>A0A517YP69_9BACT</name>
<feature type="transmembrane region" description="Helical" evidence="2">
    <location>
        <begin position="371"/>
        <end position="392"/>
    </location>
</feature>
<protein>
    <submittedName>
        <fullName evidence="3">Uncharacterized protein</fullName>
    </submittedName>
</protein>
<sequence length="540" mass="61296">MKRTTHLSLLFLFLSLPTILTLLASFILAPLIIILSYIYFDYSTYQTNAYFISSFTNAYLAASDLYLPPFLIMLIALTLILPIIALFFTPRTAAPHLPFRFAYISAYKRTAYFIPLILFILTLALTALVTPSQLENSYITQQRSNWLTQNPDPSESYGYNIIGDLSDEERNIYADWESRYVAHEQQINDSPYRHRIHFINSTSYWFTPLLFSMILLTLLRIFTHRRPAPPRSSWPASCESCNYPIFSPQPPSPPQNPRKLDSFHTDQQSISESTSLTTQPQSVATATLTAPATVNTQEDNFRGCPECGQPISLSIPSNHRIGDPIHRAPTLLKKILTIPALAYQFLLTPSSLGRSLQTLTPPQTHHHTARVILLATLLMTPLITLLCFPILANTNPYNFPNTFINYIESLISLLPLLFLPLLILYSLIQIIALLNTASILITARRLRPHLAMHIANLAAAPVLLFLFFYPILINITILITQANFFKPIYRHLDFKVGQYSFYADPQTLQLFVGIAAPIIFFLFLFFATARIILRARYANA</sequence>